<dbReference type="RefSeq" id="WP_016339172.1">
    <property type="nucleotide sequence ID" value="NC_021280.1"/>
</dbReference>
<evidence type="ECO:0000259" key="12">
    <source>
        <dbReference type="PROSITE" id="PS51721"/>
    </source>
</evidence>
<dbReference type="SUPFAM" id="SSF50249">
    <property type="entry name" value="Nucleic acid-binding proteins"/>
    <property type="match status" value="1"/>
</dbReference>
<dbReference type="HAMAP" id="MF_01820">
    <property type="entry name" value="GTPase_RsgA"/>
    <property type="match status" value="1"/>
</dbReference>
<evidence type="ECO:0000256" key="10">
    <source>
        <dbReference type="HAMAP-Rule" id="MF_01820"/>
    </source>
</evidence>
<keyword evidence="14" id="KW-1185">Reference proteome</keyword>
<evidence type="ECO:0000256" key="3">
    <source>
        <dbReference type="ARBA" id="ARBA00022723"/>
    </source>
</evidence>
<keyword evidence="5 10" id="KW-0547">Nucleotide-binding</keyword>
<dbReference type="GO" id="GO:0042274">
    <property type="term" value="P:ribosomal small subunit biogenesis"/>
    <property type="evidence" value="ECO:0007669"/>
    <property type="project" value="UniProtKB-UniRule"/>
</dbReference>
<dbReference type="Pfam" id="PF16745">
    <property type="entry name" value="RsgA_N"/>
    <property type="match status" value="1"/>
</dbReference>
<dbReference type="CDD" id="cd04466">
    <property type="entry name" value="S1_YloQ_GTPase"/>
    <property type="match status" value="1"/>
</dbReference>
<keyword evidence="2 10" id="KW-0690">Ribosome biogenesis</keyword>
<dbReference type="HOGENOM" id="CLU_033617_2_1_14"/>
<dbReference type="PATRIC" id="fig|1276227.3.peg.780"/>
<dbReference type="AlphaFoldDB" id="R4UBQ4"/>
<evidence type="ECO:0000256" key="7">
    <source>
        <dbReference type="ARBA" id="ARBA00022833"/>
    </source>
</evidence>
<proteinExistence type="inferred from homology"/>
<evidence type="ECO:0000256" key="9">
    <source>
        <dbReference type="ARBA" id="ARBA00023134"/>
    </source>
</evidence>
<feature type="domain" description="CP-type G" evidence="12">
    <location>
        <begin position="66"/>
        <end position="227"/>
    </location>
</feature>
<feature type="binding site" evidence="10">
    <location>
        <position position="258"/>
    </location>
    <ligand>
        <name>Zn(2+)</name>
        <dbReference type="ChEBI" id="CHEBI:29105"/>
    </ligand>
</feature>
<dbReference type="InterPro" id="IPR027417">
    <property type="entry name" value="P-loop_NTPase"/>
</dbReference>
<evidence type="ECO:0000256" key="6">
    <source>
        <dbReference type="ARBA" id="ARBA00022801"/>
    </source>
</evidence>
<dbReference type="NCBIfam" id="TIGR00157">
    <property type="entry name" value="ribosome small subunit-dependent GTPase A"/>
    <property type="match status" value="1"/>
</dbReference>
<comment type="subcellular location">
    <subcellularLocation>
        <location evidence="10">Cytoplasm</location>
    </subcellularLocation>
</comment>
<comment type="subunit">
    <text evidence="10">Monomer. Associates with 30S ribosomal subunit, binds 16S rRNA.</text>
</comment>
<gene>
    <name evidence="13" type="primary">engC</name>
    <name evidence="10" type="synonym">rsgA</name>
    <name evidence="13" type="ORF">SCHRY_v1c07730</name>
</gene>
<keyword evidence="1 10" id="KW-0963">Cytoplasm</keyword>
<dbReference type="Proteomes" id="UP000013964">
    <property type="component" value="Chromosome"/>
</dbReference>
<dbReference type="InterPro" id="IPR012340">
    <property type="entry name" value="NA-bd_OB-fold"/>
</dbReference>
<comment type="cofactor">
    <cofactor evidence="10">
        <name>Zn(2+)</name>
        <dbReference type="ChEBI" id="CHEBI:29105"/>
    </cofactor>
    <text evidence="10">Binds 1 zinc ion per subunit.</text>
</comment>
<dbReference type="PROSITE" id="PS50936">
    <property type="entry name" value="ENGC_GTPASE"/>
    <property type="match status" value="1"/>
</dbReference>
<dbReference type="Gene3D" id="3.40.50.300">
    <property type="entry name" value="P-loop containing nucleotide triphosphate hydrolases"/>
    <property type="match status" value="1"/>
</dbReference>
<dbReference type="Gene3D" id="2.40.50.140">
    <property type="entry name" value="Nucleic acid-binding proteins"/>
    <property type="match status" value="1"/>
</dbReference>
<evidence type="ECO:0000256" key="8">
    <source>
        <dbReference type="ARBA" id="ARBA00022884"/>
    </source>
</evidence>
<dbReference type="GO" id="GO:0046872">
    <property type="term" value="F:metal ion binding"/>
    <property type="evidence" value="ECO:0007669"/>
    <property type="project" value="UniProtKB-KW"/>
</dbReference>
<dbReference type="InterPro" id="IPR031944">
    <property type="entry name" value="RsgA_N"/>
</dbReference>
<dbReference type="PROSITE" id="PS51721">
    <property type="entry name" value="G_CP"/>
    <property type="match status" value="1"/>
</dbReference>
<dbReference type="InterPro" id="IPR030378">
    <property type="entry name" value="G_CP_dom"/>
</dbReference>
<feature type="binding site" evidence="10">
    <location>
        <position position="251"/>
    </location>
    <ligand>
        <name>Zn(2+)</name>
        <dbReference type="ChEBI" id="CHEBI:29105"/>
    </ligand>
</feature>
<dbReference type="GO" id="GO:0005525">
    <property type="term" value="F:GTP binding"/>
    <property type="evidence" value="ECO:0007669"/>
    <property type="project" value="UniProtKB-UniRule"/>
</dbReference>
<feature type="binding site" evidence="10">
    <location>
        <begin position="170"/>
        <end position="178"/>
    </location>
    <ligand>
        <name>GTP</name>
        <dbReference type="ChEBI" id="CHEBI:37565"/>
    </ligand>
</feature>
<accession>R4UBQ4</accession>
<keyword evidence="3 10" id="KW-0479">Metal-binding</keyword>
<dbReference type="eggNOG" id="COG1162">
    <property type="taxonomic scope" value="Bacteria"/>
</dbReference>
<keyword evidence="4 10" id="KW-0699">rRNA-binding</keyword>
<dbReference type="GO" id="GO:0019843">
    <property type="term" value="F:rRNA binding"/>
    <property type="evidence" value="ECO:0007669"/>
    <property type="project" value="UniProtKB-KW"/>
</dbReference>
<evidence type="ECO:0000259" key="11">
    <source>
        <dbReference type="PROSITE" id="PS50936"/>
    </source>
</evidence>
<dbReference type="Pfam" id="PF03193">
    <property type="entry name" value="RsgA_GTPase"/>
    <property type="match status" value="1"/>
</dbReference>
<dbReference type="STRING" id="1276227.SCHRY_v1c07730"/>
<dbReference type="OrthoDB" id="9809485at2"/>
<evidence type="ECO:0000256" key="2">
    <source>
        <dbReference type="ARBA" id="ARBA00022517"/>
    </source>
</evidence>
<dbReference type="InterPro" id="IPR010914">
    <property type="entry name" value="RsgA_GTPase_dom"/>
</dbReference>
<dbReference type="CDD" id="cd01854">
    <property type="entry name" value="YjeQ_EngC"/>
    <property type="match status" value="1"/>
</dbReference>
<sequence length="294" mass="33896">MEKTGLIVSVISEFCYVKEANNNVIYECKSKGLFRHHNQRPLVGDHVDFIVQNNEQGTITKIHPRKNELYRPKIANIDQTVIITSLQSPNFSSYLLNKFLAIIEYKGITPIIVFTKNDLLAQDDDLHHKYLKWYPQMGYQTFILSNNVPSPSEWDAFKATLINKISVFTGQTGSGKSTTINTLLEQNLIKTQEISKALGRGKHTTTNNKMYEISNGIVIDTPGFSSFDLREFTPEQLAISYHLFTENSRFCKFRHCLHLNEPHCKIKELVTTEIIPTFFYNDYCKIMSELTERK</sequence>
<keyword evidence="8 10" id="KW-0694">RNA-binding</keyword>
<feature type="binding site" evidence="10">
    <location>
        <begin position="115"/>
        <end position="118"/>
    </location>
    <ligand>
        <name>GTP</name>
        <dbReference type="ChEBI" id="CHEBI:37565"/>
    </ligand>
</feature>
<organism evidence="13 14">
    <name type="scientific">Spiroplasma chrysopicola DF-1</name>
    <dbReference type="NCBI Taxonomy" id="1276227"/>
    <lineage>
        <taxon>Bacteria</taxon>
        <taxon>Bacillati</taxon>
        <taxon>Mycoplasmatota</taxon>
        <taxon>Mollicutes</taxon>
        <taxon>Entomoplasmatales</taxon>
        <taxon>Spiroplasmataceae</taxon>
        <taxon>Spiroplasma</taxon>
    </lineage>
</organism>
<dbReference type="SUPFAM" id="SSF52540">
    <property type="entry name" value="P-loop containing nucleoside triphosphate hydrolases"/>
    <property type="match status" value="1"/>
</dbReference>
<evidence type="ECO:0000313" key="14">
    <source>
        <dbReference type="Proteomes" id="UP000013964"/>
    </source>
</evidence>
<evidence type="ECO:0000256" key="4">
    <source>
        <dbReference type="ARBA" id="ARBA00022730"/>
    </source>
</evidence>
<dbReference type="GO" id="GO:0003924">
    <property type="term" value="F:GTPase activity"/>
    <property type="evidence" value="ECO:0007669"/>
    <property type="project" value="UniProtKB-UniRule"/>
</dbReference>
<comment type="function">
    <text evidence="10">One of several proteins that assist in the late maturation steps of the functional core of the 30S ribosomal subunit. Helps release RbfA from mature subunits. May play a role in the assembly of ribosomal proteins into the subunit. Circularly permuted GTPase that catalyzes slow GTP hydrolysis, GTPase activity is stimulated by the 30S ribosomal subunit.</text>
</comment>
<feature type="binding site" evidence="10">
    <location>
        <position position="264"/>
    </location>
    <ligand>
        <name>Zn(2+)</name>
        <dbReference type="ChEBI" id="CHEBI:29105"/>
    </ligand>
</feature>
<comment type="similarity">
    <text evidence="10">Belongs to the TRAFAC class YlqF/YawG GTPase family. RsgA subfamily.</text>
</comment>
<dbReference type="KEGG" id="scr:SCHRY_v1c07730"/>
<keyword evidence="9 10" id="KW-0342">GTP-binding</keyword>
<feature type="binding site" evidence="10">
    <location>
        <position position="256"/>
    </location>
    <ligand>
        <name>Zn(2+)</name>
        <dbReference type="ChEBI" id="CHEBI:29105"/>
    </ligand>
</feature>
<keyword evidence="7 10" id="KW-0862">Zinc</keyword>
<dbReference type="PANTHER" id="PTHR32120">
    <property type="entry name" value="SMALL RIBOSOMAL SUBUNIT BIOGENESIS GTPASE RSGA"/>
    <property type="match status" value="1"/>
</dbReference>
<dbReference type="EC" id="3.6.1.-" evidence="10"/>
<evidence type="ECO:0000313" key="13">
    <source>
        <dbReference type="EMBL" id="AGM25349.1"/>
    </source>
</evidence>
<evidence type="ECO:0000256" key="5">
    <source>
        <dbReference type="ARBA" id="ARBA00022741"/>
    </source>
</evidence>
<dbReference type="PANTHER" id="PTHR32120:SF11">
    <property type="entry name" value="SMALL RIBOSOMAL SUBUNIT BIOGENESIS GTPASE RSGA 1, MITOCHONDRIAL-RELATED"/>
    <property type="match status" value="1"/>
</dbReference>
<dbReference type="InterPro" id="IPR004881">
    <property type="entry name" value="Ribosome_biogen_GTPase_RsgA"/>
</dbReference>
<dbReference type="GO" id="GO:0005737">
    <property type="term" value="C:cytoplasm"/>
    <property type="evidence" value="ECO:0007669"/>
    <property type="project" value="UniProtKB-SubCell"/>
</dbReference>
<protein>
    <recommendedName>
        <fullName evidence="10">Small ribosomal subunit biogenesis GTPase RsgA</fullName>
        <ecNumber evidence="10">3.6.1.-</ecNumber>
    </recommendedName>
</protein>
<feature type="domain" description="EngC GTPase" evidence="11">
    <location>
        <begin position="75"/>
        <end position="225"/>
    </location>
</feature>
<name>R4UBQ4_9MOLU</name>
<dbReference type="EMBL" id="CP005077">
    <property type="protein sequence ID" value="AGM25349.1"/>
    <property type="molecule type" value="Genomic_DNA"/>
</dbReference>
<evidence type="ECO:0000256" key="1">
    <source>
        <dbReference type="ARBA" id="ARBA00022490"/>
    </source>
</evidence>
<dbReference type="Gene3D" id="1.10.40.50">
    <property type="entry name" value="Probable gtpase engc, domain 3"/>
    <property type="match status" value="1"/>
</dbReference>
<keyword evidence="6 10" id="KW-0378">Hydrolase</keyword>
<reference evidence="13 14" key="1">
    <citation type="journal article" date="2013" name="Genome Biol. Evol.">
        <title>Complete genomes of two dipteran-associated spiroplasmas provided insights into the origin, dynamics, and impacts of viral invasion in spiroplasma.</title>
        <authorList>
            <person name="Ku C."/>
            <person name="Lo W.S."/>
            <person name="Chen L.L."/>
            <person name="Kuo C.H."/>
        </authorList>
    </citation>
    <scope>NUCLEOTIDE SEQUENCE [LARGE SCALE GENOMIC DNA]</scope>
    <source>
        <strain evidence="13 14">DF-1</strain>
    </source>
</reference>